<keyword evidence="2" id="KW-1185">Reference proteome</keyword>
<sequence length="149" mass="17427">MKYVIVLMVLLSSVVLYNFYKINESHAIHSSVQQEIERNDYVDFSALVEGDWDTIILVTPYTSKAELKEKYGIAVNRISNFSIEYLDDRMLVVFCQGKRIQDYMYWTGRLSLSKGEQLYETTRIKREDAQFKIDETHPASMPLNLIQVN</sequence>
<organism evidence="1 2">
    <name type="scientific">Sporosarcina aquimarina</name>
    <dbReference type="NCBI Taxonomy" id="114975"/>
    <lineage>
        <taxon>Bacteria</taxon>
        <taxon>Bacillati</taxon>
        <taxon>Bacillota</taxon>
        <taxon>Bacilli</taxon>
        <taxon>Bacillales</taxon>
        <taxon>Caryophanaceae</taxon>
        <taxon>Sporosarcina</taxon>
    </lineage>
</organism>
<dbReference type="EMBL" id="JAUBDH010000008">
    <property type="protein sequence ID" value="MDW0110938.1"/>
    <property type="molecule type" value="Genomic_DNA"/>
</dbReference>
<name>A0ABU4G1U5_9BACL</name>
<comment type="caution">
    <text evidence="1">The sequence shown here is derived from an EMBL/GenBank/DDBJ whole genome shotgun (WGS) entry which is preliminary data.</text>
</comment>
<accession>A0ABU4G1U5</accession>
<dbReference type="RefSeq" id="WP_317936515.1">
    <property type="nucleotide sequence ID" value="NZ_JAUBDH010000008.1"/>
</dbReference>
<evidence type="ECO:0008006" key="3">
    <source>
        <dbReference type="Google" id="ProtNLM"/>
    </source>
</evidence>
<gene>
    <name evidence="1" type="ORF">QT716_12910</name>
</gene>
<protein>
    <recommendedName>
        <fullName evidence="3">DUF4362 domain-containing protein</fullName>
    </recommendedName>
</protein>
<dbReference type="Proteomes" id="UP001280629">
    <property type="component" value="Unassembled WGS sequence"/>
</dbReference>
<evidence type="ECO:0000313" key="1">
    <source>
        <dbReference type="EMBL" id="MDW0110938.1"/>
    </source>
</evidence>
<reference evidence="1 2" key="1">
    <citation type="submission" date="2023-06" db="EMBL/GenBank/DDBJ databases">
        <title>Sporosarcina sp. nov., isolated from Korean traditional fermented seafood 'Jeotgal'.</title>
        <authorList>
            <person name="Yang A.-I."/>
            <person name="Shin N.-R."/>
        </authorList>
    </citation>
    <scope>NUCLEOTIDE SEQUENCE [LARGE SCALE GENOMIC DNA]</scope>
    <source>
        <strain evidence="1 2">KCTC3840</strain>
    </source>
</reference>
<proteinExistence type="predicted"/>
<evidence type="ECO:0000313" key="2">
    <source>
        <dbReference type="Proteomes" id="UP001280629"/>
    </source>
</evidence>